<dbReference type="AlphaFoldDB" id="A0A1X1UGF6"/>
<evidence type="ECO:0000256" key="2">
    <source>
        <dbReference type="ARBA" id="ARBA00009199"/>
    </source>
</evidence>
<dbReference type="EMBL" id="LQOV01000006">
    <property type="protein sequence ID" value="ORV55788.1"/>
    <property type="molecule type" value="Genomic_DNA"/>
</dbReference>
<sequence length="484" mass="52151">MVRISAPIGSRQVNAVHAFRDDALGELDAVGIVAALQARQVSVPEVVEAAITRTEAVNPILNGLAFETFDRARARAGESHAERFFGGVPSFLKDCEAVAGMPTMAGSDAWEPQPASADGEFARAYLAMGMVPLGLTRMSEFGFNAATEHPRLGAVRTPWNPEHTAGGSSSGSGAFVAAGVVPIAQGNDAGGSIRIPASCNGLVGLKPSRGRLPMDKQMRRLPIGPIENGVLTRSVRDTAAFYREAERLHHNRKLPAIGDVSAPGRARLRIAVCTQPGVGTCSSGISELALKTAAVLEELGHRVEQVDQPLVPASFADDYLLFCSYCAYFVMAQVRVSRYVGGPAVDSDKLDNFTRGLAQLGGRNLHRMPRVIDRLKRLRRRSAGFFNDYDAVLTPTLNRETPRVGYFDPTADCQRVIDRLTDWVVFLPQYNITGEPSISLPLAESGAGMPVGMMLAADIGQEARLLELAYELEEAQPWRQIQSA</sequence>
<dbReference type="InterPro" id="IPR023631">
    <property type="entry name" value="Amidase_dom"/>
</dbReference>
<dbReference type="EC" id="3.5.1.4" evidence="3"/>
<dbReference type="NCBIfam" id="NF005899">
    <property type="entry name" value="PRK07869.1"/>
    <property type="match status" value="1"/>
</dbReference>
<comment type="similarity">
    <text evidence="2">Belongs to the amidase family.</text>
</comment>
<evidence type="ECO:0000313" key="5">
    <source>
        <dbReference type="EMBL" id="ORV55788.1"/>
    </source>
</evidence>
<dbReference type="InterPro" id="IPR000120">
    <property type="entry name" value="Amidase"/>
</dbReference>
<dbReference type="Pfam" id="PF01425">
    <property type="entry name" value="Amidase"/>
    <property type="match status" value="1"/>
</dbReference>
<dbReference type="PROSITE" id="PS00571">
    <property type="entry name" value="AMIDASES"/>
    <property type="match status" value="1"/>
</dbReference>
<dbReference type="SUPFAM" id="SSF75304">
    <property type="entry name" value="Amidase signature (AS) enzymes"/>
    <property type="match status" value="1"/>
</dbReference>
<evidence type="ECO:0000313" key="6">
    <source>
        <dbReference type="Proteomes" id="UP000193010"/>
    </source>
</evidence>
<comment type="catalytic activity">
    <reaction evidence="1">
        <text>a monocarboxylic acid amide + H2O = a monocarboxylate + NH4(+)</text>
        <dbReference type="Rhea" id="RHEA:12020"/>
        <dbReference type="ChEBI" id="CHEBI:15377"/>
        <dbReference type="ChEBI" id="CHEBI:28938"/>
        <dbReference type="ChEBI" id="CHEBI:35757"/>
        <dbReference type="ChEBI" id="CHEBI:83628"/>
        <dbReference type="EC" id="3.5.1.4"/>
    </reaction>
</comment>
<proteinExistence type="inferred from homology"/>
<reference evidence="5 6" key="1">
    <citation type="submission" date="2016-01" db="EMBL/GenBank/DDBJ databases">
        <title>The new phylogeny of the genus Mycobacterium.</title>
        <authorList>
            <person name="Tarcisio F."/>
            <person name="Conor M."/>
            <person name="Antonella G."/>
            <person name="Elisabetta G."/>
            <person name="Giulia F.S."/>
            <person name="Sara T."/>
            <person name="Anna F."/>
            <person name="Clotilde B."/>
            <person name="Roberto B."/>
            <person name="Veronica D.S."/>
            <person name="Fabio R."/>
            <person name="Monica P."/>
            <person name="Olivier J."/>
            <person name="Enrico T."/>
            <person name="Nicola S."/>
        </authorList>
    </citation>
    <scope>NUCLEOTIDE SEQUENCE [LARGE SCALE GENOMIC DNA]</scope>
    <source>
        <strain evidence="5 6">DSM 44852</strain>
    </source>
</reference>
<dbReference type="Gene3D" id="3.90.1300.10">
    <property type="entry name" value="Amidase signature (AS) domain"/>
    <property type="match status" value="1"/>
</dbReference>
<keyword evidence="6" id="KW-1185">Reference proteome</keyword>
<dbReference type="STRING" id="292462.AWC05_11375"/>
<name>A0A1X1UGF6_MYCFL</name>
<dbReference type="InterPro" id="IPR036928">
    <property type="entry name" value="AS_sf"/>
</dbReference>
<dbReference type="PANTHER" id="PTHR11895:SF7">
    <property type="entry name" value="GLUTAMYL-TRNA(GLN) AMIDOTRANSFERASE SUBUNIT A, MITOCHONDRIAL"/>
    <property type="match status" value="1"/>
</dbReference>
<organism evidence="5 6">
    <name type="scientific">Mycobacterium florentinum</name>
    <dbReference type="NCBI Taxonomy" id="292462"/>
    <lineage>
        <taxon>Bacteria</taxon>
        <taxon>Bacillati</taxon>
        <taxon>Actinomycetota</taxon>
        <taxon>Actinomycetes</taxon>
        <taxon>Mycobacteriales</taxon>
        <taxon>Mycobacteriaceae</taxon>
        <taxon>Mycobacterium</taxon>
        <taxon>Mycobacterium simiae complex</taxon>
    </lineage>
</organism>
<dbReference type="GO" id="GO:0004040">
    <property type="term" value="F:amidase activity"/>
    <property type="evidence" value="ECO:0007669"/>
    <property type="project" value="UniProtKB-EC"/>
</dbReference>
<comment type="caution">
    <text evidence="5">The sequence shown here is derived from an EMBL/GenBank/DDBJ whole genome shotgun (WGS) entry which is preliminary data.</text>
</comment>
<gene>
    <name evidence="5" type="ORF">AWC05_11375</name>
</gene>
<dbReference type="PANTHER" id="PTHR11895">
    <property type="entry name" value="TRANSAMIDASE"/>
    <property type="match status" value="1"/>
</dbReference>
<accession>A0A1X1UGF6</accession>
<evidence type="ECO:0000256" key="1">
    <source>
        <dbReference type="ARBA" id="ARBA00001311"/>
    </source>
</evidence>
<feature type="domain" description="Amidase" evidence="4">
    <location>
        <begin position="45"/>
        <end position="466"/>
    </location>
</feature>
<evidence type="ECO:0000256" key="3">
    <source>
        <dbReference type="ARBA" id="ARBA00012922"/>
    </source>
</evidence>
<dbReference type="InterPro" id="IPR020556">
    <property type="entry name" value="Amidase_CS"/>
</dbReference>
<evidence type="ECO:0000259" key="4">
    <source>
        <dbReference type="Pfam" id="PF01425"/>
    </source>
</evidence>
<protein>
    <recommendedName>
        <fullName evidence="3">amidase</fullName>
        <ecNumber evidence="3">3.5.1.4</ecNumber>
    </recommendedName>
</protein>
<dbReference type="Proteomes" id="UP000193010">
    <property type="component" value="Unassembled WGS sequence"/>
</dbReference>